<organism evidence="1 2">
    <name type="scientific">Anopheles albimanus</name>
    <name type="common">New world malaria mosquito</name>
    <dbReference type="NCBI Taxonomy" id="7167"/>
    <lineage>
        <taxon>Eukaryota</taxon>
        <taxon>Metazoa</taxon>
        <taxon>Ecdysozoa</taxon>
        <taxon>Arthropoda</taxon>
        <taxon>Hexapoda</taxon>
        <taxon>Insecta</taxon>
        <taxon>Pterygota</taxon>
        <taxon>Neoptera</taxon>
        <taxon>Endopterygota</taxon>
        <taxon>Diptera</taxon>
        <taxon>Nematocera</taxon>
        <taxon>Culicoidea</taxon>
        <taxon>Culicidae</taxon>
        <taxon>Anophelinae</taxon>
        <taxon>Anopheles</taxon>
    </lineage>
</organism>
<dbReference type="EnsemblMetazoa" id="AALB014601-RA">
    <property type="protein sequence ID" value="AALB014601-PA"/>
    <property type="gene ID" value="AALB014601"/>
</dbReference>
<dbReference type="VEuPathDB" id="VectorBase:AALB014601"/>
<reference evidence="1" key="2">
    <citation type="submission" date="2022-08" db="UniProtKB">
        <authorList>
            <consortium name="EnsemblMetazoa"/>
        </authorList>
    </citation>
    <scope>IDENTIFICATION</scope>
    <source>
        <strain evidence="1">STECLA/ALBI9_A</strain>
    </source>
</reference>
<dbReference type="Proteomes" id="UP000069272">
    <property type="component" value="Chromosome X"/>
</dbReference>
<dbReference type="AlphaFoldDB" id="A0A182FYA4"/>
<accession>A0A182FYA4</accession>
<evidence type="ECO:0000313" key="2">
    <source>
        <dbReference type="Proteomes" id="UP000069272"/>
    </source>
</evidence>
<name>A0A182FYA4_ANOAL</name>
<reference evidence="1 2" key="1">
    <citation type="journal article" date="2017" name="G3 (Bethesda)">
        <title>The Physical Genome Mapping of Anopheles albimanus Corrected Scaffold Misassemblies and Identified Interarm Rearrangements in Genus Anopheles.</title>
        <authorList>
            <person name="Artemov G.N."/>
            <person name="Peery A.N."/>
            <person name="Jiang X."/>
            <person name="Tu Z."/>
            <person name="Stegniy V.N."/>
            <person name="Sharakhova M.V."/>
            <person name="Sharakhov I.V."/>
        </authorList>
    </citation>
    <scope>NUCLEOTIDE SEQUENCE [LARGE SCALE GENOMIC DNA]</scope>
    <source>
        <strain evidence="1 2">ALBI9_A</strain>
    </source>
</reference>
<keyword evidence="2" id="KW-1185">Reference proteome</keyword>
<sequence>MCVCICAYRTVDPESVRPAAVRRDPRMHCCAVRSGHRPAAYHLCVRGCCSTVCNRIARGARGRIGADKDAQTPGHWRQEEQGPCLVCPCFCILVYACVLVCVQ</sequence>
<proteinExistence type="predicted"/>
<protein>
    <submittedName>
        <fullName evidence="1">Uncharacterized protein</fullName>
    </submittedName>
</protein>
<evidence type="ECO:0000313" key="1">
    <source>
        <dbReference type="EnsemblMetazoa" id="AALB014601-PA"/>
    </source>
</evidence>